<evidence type="ECO:0000313" key="1">
    <source>
        <dbReference type="EMBL" id="KKL51537.1"/>
    </source>
</evidence>
<dbReference type="EMBL" id="LAZR01032213">
    <property type="protein sequence ID" value="KKL51537.1"/>
    <property type="molecule type" value="Genomic_DNA"/>
</dbReference>
<proteinExistence type="predicted"/>
<name>A0A0F9FKD9_9ZZZZ</name>
<sequence length="116" mass="13552">MEKKEMPIFLSDILYNYSSSKIFIPELKSFMLSDFVRAFGFKKMKSRGMRAGEKKHEVLFDGSARKKDGYYIIGDDHNDVIMRYSSDIKHNLLSIEEIKERLDKIFKGGENENVES</sequence>
<gene>
    <name evidence="1" type="ORF">LCGC14_2294500</name>
</gene>
<comment type="caution">
    <text evidence="1">The sequence shown here is derived from an EMBL/GenBank/DDBJ whole genome shotgun (WGS) entry which is preliminary data.</text>
</comment>
<protein>
    <submittedName>
        <fullName evidence="1">Uncharacterized protein</fullName>
    </submittedName>
</protein>
<reference evidence="1" key="1">
    <citation type="journal article" date="2015" name="Nature">
        <title>Complex archaea that bridge the gap between prokaryotes and eukaryotes.</title>
        <authorList>
            <person name="Spang A."/>
            <person name="Saw J.H."/>
            <person name="Jorgensen S.L."/>
            <person name="Zaremba-Niedzwiedzka K."/>
            <person name="Martijn J."/>
            <person name="Lind A.E."/>
            <person name="van Eijk R."/>
            <person name="Schleper C."/>
            <person name="Guy L."/>
            <person name="Ettema T.J."/>
        </authorList>
    </citation>
    <scope>NUCLEOTIDE SEQUENCE</scope>
</reference>
<accession>A0A0F9FKD9</accession>
<dbReference type="AlphaFoldDB" id="A0A0F9FKD9"/>
<organism evidence="1">
    <name type="scientific">marine sediment metagenome</name>
    <dbReference type="NCBI Taxonomy" id="412755"/>
    <lineage>
        <taxon>unclassified sequences</taxon>
        <taxon>metagenomes</taxon>
        <taxon>ecological metagenomes</taxon>
    </lineage>
</organism>